<evidence type="ECO:0000256" key="11">
    <source>
        <dbReference type="ARBA" id="ARBA00023204"/>
    </source>
</evidence>
<organism evidence="16 17">
    <name type="scientific">Serinibacter arcticus</name>
    <dbReference type="NCBI Taxonomy" id="1655435"/>
    <lineage>
        <taxon>Bacteria</taxon>
        <taxon>Bacillati</taxon>
        <taxon>Actinomycetota</taxon>
        <taxon>Actinomycetes</taxon>
        <taxon>Micrococcales</taxon>
        <taxon>Beutenbergiaceae</taxon>
        <taxon>Serinibacter</taxon>
    </lineage>
</organism>
<accession>A0A4Z1DZ05</accession>
<sequence>MTNVSQPSVAPREGRDADRRPALARGRTILGVDPGLTRCGLGAITATAGRVVRIVDVGVATSSPDTPLELRLLQISTVIDEWIDRLRPDAVAVERVFAQSNVSTVTGTAQVAGLAMVAAARRGIPVELHTPSEVKAAITGNGRAEKEQITTMVTRILGLASAPRPADAADALALAICHAWRSPAGRPVAAVATATIEVDDEPSGPAAASPANGAAPTAAQALWLEAERRSRRTARRVAPARGSVGR</sequence>
<evidence type="ECO:0000256" key="7">
    <source>
        <dbReference type="ARBA" id="ARBA00022801"/>
    </source>
</evidence>
<dbReference type="InterPro" id="IPR020563">
    <property type="entry name" value="X-over_junc_endoDNase_Mg_BS"/>
</dbReference>
<keyword evidence="8 13" id="KW-0460">Magnesium</keyword>
<protein>
    <recommendedName>
        <fullName evidence="13 14">Crossover junction endodeoxyribonuclease RuvC</fullName>
        <ecNumber evidence="13 14">3.1.21.10</ecNumber>
    </recommendedName>
    <alternativeName>
        <fullName evidence="13">Holliday junction nuclease RuvC</fullName>
    </alternativeName>
    <alternativeName>
        <fullName evidence="13">Holliday junction resolvase RuvC</fullName>
    </alternativeName>
</protein>
<evidence type="ECO:0000256" key="12">
    <source>
        <dbReference type="ARBA" id="ARBA00029354"/>
    </source>
</evidence>
<evidence type="ECO:0000256" key="15">
    <source>
        <dbReference type="SAM" id="MobiDB-lite"/>
    </source>
</evidence>
<comment type="function">
    <text evidence="13">The RuvA-RuvB-RuvC complex processes Holliday junction (HJ) DNA during genetic recombination and DNA repair. Endonuclease that resolves HJ intermediates. Cleaves cruciform DNA by making single-stranded nicks across the HJ at symmetrical positions within the homologous arms, yielding a 5'-phosphate and a 3'-hydroxyl group; requires a central core of homology in the junction. The consensus cleavage sequence is 5'-(A/T)TT(C/G)-3'. Cleavage occurs on the 3'-side of the TT dinucleotide at the point of strand exchange. HJ branch migration catalyzed by RuvA-RuvB allows RuvC to scan DNA until it finds its consensus sequence, where it cleaves and resolves the cruciform DNA.</text>
</comment>
<keyword evidence="7 13" id="KW-0378">Hydrolase</keyword>
<keyword evidence="2 13" id="KW-0963">Cytoplasm</keyword>
<comment type="catalytic activity">
    <reaction evidence="12 13">
        <text>Endonucleolytic cleavage at a junction such as a reciprocal single-stranded crossover between two homologous DNA duplexes (Holliday junction).</text>
        <dbReference type="EC" id="3.1.21.10"/>
    </reaction>
</comment>
<comment type="subcellular location">
    <subcellularLocation>
        <location evidence="13">Cytoplasm</location>
    </subcellularLocation>
</comment>
<keyword evidence="3 13" id="KW-0540">Nuclease</keyword>
<dbReference type="GO" id="GO:0048476">
    <property type="term" value="C:Holliday junction resolvase complex"/>
    <property type="evidence" value="ECO:0007669"/>
    <property type="project" value="UniProtKB-UniRule"/>
</dbReference>
<comment type="caution">
    <text evidence="16">The sequence shown here is derived from an EMBL/GenBank/DDBJ whole genome shotgun (WGS) entry which is preliminary data.</text>
</comment>
<comment type="similarity">
    <text evidence="1 13">Belongs to the RuvC family.</text>
</comment>
<gene>
    <name evidence="13" type="primary">ruvC</name>
    <name evidence="16" type="ORF">SERN_2349</name>
</gene>
<dbReference type="Gene3D" id="3.30.420.10">
    <property type="entry name" value="Ribonuclease H-like superfamily/Ribonuclease H"/>
    <property type="match status" value="1"/>
</dbReference>
<dbReference type="GO" id="GO:0008821">
    <property type="term" value="F:crossover junction DNA endonuclease activity"/>
    <property type="evidence" value="ECO:0007669"/>
    <property type="project" value="UniProtKB-UniRule"/>
</dbReference>
<keyword evidence="4 13" id="KW-0479">Metal-binding</keyword>
<dbReference type="GO" id="GO:0005737">
    <property type="term" value="C:cytoplasm"/>
    <property type="evidence" value="ECO:0007669"/>
    <property type="project" value="UniProtKB-SubCell"/>
</dbReference>
<dbReference type="InterPro" id="IPR012337">
    <property type="entry name" value="RNaseH-like_sf"/>
</dbReference>
<reference evidence="16 17" key="1">
    <citation type="submission" date="2018-11" db="EMBL/GenBank/DDBJ databases">
        <title>Complete genome sequencing of the Actinobacteria Serinibacter sp. K3-2.</title>
        <authorList>
            <person name="Rakitin A.L."/>
            <person name="Beletsky A.V."/>
            <person name="Mardanov A.V."/>
            <person name="Ravin N.V."/>
            <person name="Gromova A.S."/>
            <person name="Filippova S.N."/>
            <person name="Gal'Chenko V.F."/>
        </authorList>
    </citation>
    <scope>NUCLEOTIDE SEQUENCE [LARGE SCALE GENOMIC DNA]</scope>
    <source>
        <strain evidence="16 17">K3-2</strain>
    </source>
</reference>
<feature type="compositionally biased region" description="Low complexity" evidence="15">
    <location>
        <begin position="236"/>
        <end position="246"/>
    </location>
</feature>
<feature type="active site" evidence="13">
    <location>
        <position position="33"/>
    </location>
</feature>
<feature type="binding site" evidence="13">
    <location>
        <position position="94"/>
    </location>
    <ligand>
        <name>Mg(2+)</name>
        <dbReference type="ChEBI" id="CHEBI:18420"/>
        <label>2</label>
    </ligand>
</feature>
<dbReference type="PRINTS" id="PR00696">
    <property type="entry name" value="RSOLVASERUVC"/>
</dbReference>
<keyword evidence="5 13" id="KW-0255">Endonuclease</keyword>
<evidence type="ECO:0000313" key="16">
    <source>
        <dbReference type="EMBL" id="TGO04756.1"/>
    </source>
</evidence>
<proteinExistence type="inferred from homology"/>
<evidence type="ECO:0000256" key="14">
    <source>
        <dbReference type="NCBIfam" id="TIGR00228"/>
    </source>
</evidence>
<evidence type="ECO:0000256" key="1">
    <source>
        <dbReference type="ARBA" id="ARBA00009518"/>
    </source>
</evidence>
<evidence type="ECO:0000256" key="13">
    <source>
        <dbReference type="HAMAP-Rule" id="MF_00034"/>
    </source>
</evidence>
<dbReference type="NCBIfam" id="TIGR00228">
    <property type="entry name" value="ruvC"/>
    <property type="match status" value="1"/>
</dbReference>
<keyword evidence="17" id="KW-1185">Reference proteome</keyword>
<feature type="binding site" evidence="13">
    <location>
        <position position="167"/>
    </location>
    <ligand>
        <name>Mg(2+)</name>
        <dbReference type="ChEBI" id="CHEBI:18420"/>
        <label>1</label>
    </ligand>
</feature>
<feature type="binding site" evidence="13">
    <location>
        <position position="33"/>
    </location>
    <ligand>
        <name>Mg(2+)</name>
        <dbReference type="ChEBI" id="CHEBI:18420"/>
        <label>1</label>
    </ligand>
</feature>
<feature type="region of interest" description="Disordered" evidence="15">
    <location>
        <begin position="227"/>
        <end position="246"/>
    </location>
</feature>
<keyword evidence="10 13" id="KW-0233">DNA recombination</keyword>
<comment type="cofactor">
    <cofactor evidence="13">
        <name>Mg(2+)</name>
        <dbReference type="ChEBI" id="CHEBI:18420"/>
    </cofactor>
    <text evidence="13">Binds 2 Mg(2+) ion per subunit.</text>
</comment>
<evidence type="ECO:0000256" key="10">
    <source>
        <dbReference type="ARBA" id="ARBA00023172"/>
    </source>
</evidence>
<dbReference type="GO" id="GO:0006310">
    <property type="term" value="P:DNA recombination"/>
    <property type="evidence" value="ECO:0007669"/>
    <property type="project" value="UniProtKB-UniRule"/>
</dbReference>
<evidence type="ECO:0000256" key="8">
    <source>
        <dbReference type="ARBA" id="ARBA00022842"/>
    </source>
</evidence>
<evidence type="ECO:0000256" key="6">
    <source>
        <dbReference type="ARBA" id="ARBA00022763"/>
    </source>
</evidence>
<dbReference type="Proteomes" id="UP000297318">
    <property type="component" value="Unassembled WGS sequence"/>
</dbReference>
<feature type="region of interest" description="Disordered" evidence="15">
    <location>
        <begin position="1"/>
        <end position="22"/>
    </location>
</feature>
<dbReference type="AlphaFoldDB" id="A0A4Z1DZ05"/>
<dbReference type="SUPFAM" id="SSF53098">
    <property type="entry name" value="Ribonuclease H-like"/>
    <property type="match status" value="1"/>
</dbReference>
<dbReference type="EMBL" id="RHPJ01000003">
    <property type="protein sequence ID" value="TGO04756.1"/>
    <property type="molecule type" value="Genomic_DNA"/>
</dbReference>
<dbReference type="GO" id="GO:0006281">
    <property type="term" value="P:DNA repair"/>
    <property type="evidence" value="ECO:0007669"/>
    <property type="project" value="UniProtKB-UniRule"/>
</dbReference>
<evidence type="ECO:0000256" key="5">
    <source>
        <dbReference type="ARBA" id="ARBA00022759"/>
    </source>
</evidence>
<keyword evidence="11 13" id="KW-0234">DNA repair</keyword>
<keyword evidence="9 13" id="KW-0238">DNA-binding</keyword>
<comment type="subunit">
    <text evidence="13">Homodimer which binds Holliday junction (HJ) DNA. The HJ becomes 2-fold symmetrical on binding to RuvC with unstacked arms; it has a different conformation from HJ DNA in complex with RuvA. In the full resolvosome a probable DNA-RuvA(4)-RuvB(12)-RuvC(2) complex forms which resolves the HJ.</text>
</comment>
<dbReference type="HAMAP" id="MF_00034">
    <property type="entry name" value="RuvC"/>
    <property type="match status" value="1"/>
</dbReference>
<dbReference type="EC" id="3.1.21.10" evidence="13 14"/>
<feature type="compositionally biased region" description="Basic and acidic residues" evidence="15">
    <location>
        <begin position="12"/>
        <end position="21"/>
    </location>
</feature>
<evidence type="ECO:0000256" key="2">
    <source>
        <dbReference type="ARBA" id="ARBA00022490"/>
    </source>
</evidence>
<evidence type="ECO:0000256" key="9">
    <source>
        <dbReference type="ARBA" id="ARBA00023125"/>
    </source>
</evidence>
<dbReference type="PROSITE" id="PS01321">
    <property type="entry name" value="RUVC"/>
    <property type="match status" value="1"/>
</dbReference>
<dbReference type="CDD" id="cd16962">
    <property type="entry name" value="RuvC"/>
    <property type="match status" value="1"/>
</dbReference>
<feature type="active site" evidence="13">
    <location>
        <position position="94"/>
    </location>
</feature>
<dbReference type="InterPro" id="IPR036397">
    <property type="entry name" value="RNaseH_sf"/>
</dbReference>
<evidence type="ECO:0000313" key="17">
    <source>
        <dbReference type="Proteomes" id="UP000297318"/>
    </source>
</evidence>
<dbReference type="Pfam" id="PF02075">
    <property type="entry name" value="RuvC"/>
    <property type="match status" value="1"/>
</dbReference>
<dbReference type="PANTHER" id="PTHR30194">
    <property type="entry name" value="CROSSOVER JUNCTION ENDODEOXYRIBONUCLEASE RUVC"/>
    <property type="match status" value="1"/>
</dbReference>
<dbReference type="GO" id="GO:0000287">
    <property type="term" value="F:magnesium ion binding"/>
    <property type="evidence" value="ECO:0007669"/>
    <property type="project" value="UniProtKB-UniRule"/>
</dbReference>
<feature type="active site" evidence="13">
    <location>
        <position position="167"/>
    </location>
</feature>
<evidence type="ECO:0000256" key="4">
    <source>
        <dbReference type="ARBA" id="ARBA00022723"/>
    </source>
</evidence>
<feature type="region of interest" description="Disordered" evidence="15">
    <location>
        <begin position="200"/>
        <end position="221"/>
    </location>
</feature>
<keyword evidence="6 13" id="KW-0227">DNA damage</keyword>
<dbReference type="FunFam" id="3.30.420.10:FF:000002">
    <property type="entry name" value="Crossover junction endodeoxyribonuclease RuvC"/>
    <property type="match status" value="1"/>
</dbReference>
<evidence type="ECO:0000256" key="3">
    <source>
        <dbReference type="ARBA" id="ARBA00022722"/>
    </source>
</evidence>
<dbReference type="PANTHER" id="PTHR30194:SF3">
    <property type="entry name" value="CROSSOVER JUNCTION ENDODEOXYRIBONUCLEASE RUVC"/>
    <property type="match status" value="1"/>
</dbReference>
<name>A0A4Z1DZ05_9MICO</name>
<feature type="compositionally biased region" description="Low complexity" evidence="15">
    <location>
        <begin position="203"/>
        <end position="221"/>
    </location>
</feature>
<dbReference type="InterPro" id="IPR002176">
    <property type="entry name" value="X-over_junc_endoDNase_RuvC"/>
</dbReference>
<dbReference type="GO" id="GO:0003677">
    <property type="term" value="F:DNA binding"/>
    <property type="evidence" value="ECO:0007669"/>
    <property type="project" value="UniProtKB-KW"/>
</dbReference>